<accession>A0A517YEG4</accession>
<dbReference type="PANTHER" id="PTHR48081:SF30">
    <property type="entry name" value="ACETYL-HYDROLASE LIPR-RELATED"/>
    <property type="match status" value="1"/>
</dbReference>
<gene>
    <name evidence="5" type="primary">nlhH_9</name>
    <name evidence="5" type="ORF">ETAA8_37380</name>
</gene>
<dbReference type="InterPro" id="IPR029058">
    <property type="entry name" value="AB_hydrolase_fold"/>
</dbReference>
<dbReference type="GO" id="GO:0004806">
    <property type="term" value="F:triacylglycerol lipase activity"/>
    <property type="evidence" value="ECO:0007669"/>
    <property type="project" value="TreeGrafter"/>
</dbReference>
<keyword evidence="3" id="KW-0732">Signal</keyword>
<dbReference type="Gene3D" id="3.40.50.1820">
    <property type="entry name" value="alpha/beta hydrolase"/>
    <property type="match status" value="1"/>
</dbReference>
<dbReference type="InterPro" id="IPR050300">
    <property type="entry name" value="GDXG_lipolytic_enzyme"/>
</dbReference>
<dbReference type="GO" id="GO:0106435">
    <property type="term" value="F:carboxylesterase activity"/>
    <property type="evidence" value="ECO:0007669"/>
    <property type="project" value="UniProtKB-EC"/>
</dbReference>
<evidence type="ECO:0000256" key="3">
    <source>
        <dbReference type="SAM" id="SignalP"/>
    </source>
</evidence>
<evidence type="ECO:0000313" key="5">
    <source>
        <dbReference type="EMBL" id="QDU28635.1"/>
    </source>
</evidence>
<dbReference type="EC" id="3.1.1.1" evidence="5"/>
<dbReference type="Pfam" id="PF20434">
    <property type="entry name" value="BD-FAE"/>
    <property type="match status" value="1"/>
</dbReference>
<evidence type="ECO:0000256" key="1">
    <source>
        <dbReference type="ARBA" id="ARBA00010515"/>
    </source>
</evidence>
<dbReference type="PANTHER" id="PTHR48081">
    <property type="entry name" value="AB HYDROLASE SUPERFAMILY PROTEIN C4A8.06C"/>
    <property type="match status" value="1"/>
</dbReference>
<feature type="domain" description="BD-FAE-like" evidence="4">
    <location>
        <begin position="41"/>
        <end position="159"/>
    </location>
</feature>
<feature type="signal peptide" evidence="3">
    <location>
        <begin position="1"/>
        <end position="21"/>
    </location>
</feature>
<protein>
    <submittedName>
        <fullName evidence="5">Carboxylesterase NlhH</fullName>
        <ecNumber evidence="5">3.1.1.1</ecNumber>
    </submittedName>
</protein>
<dbReference type="OrthoDB" id="9815425at2"/>
<evidence type="ECO:0000313" key="6">
    <source>
        <dbReference type="Proteomes" id="UP000315017"/>
    </source>
</evidence>
<evidence type="ECO:0000256" key="2">
    <source>
        <dbReference type="ARBA" id="ARBA00022801"/>
    </source>
</evidence>
<dbReference type="InterPro" id="IPR049492">
    <property type="entry name" value="BD-FAE-like_dom"/>
</dbReference>
<evidence type="ECO:0000259" key="4">
    <source>
        <dbReference type="Pfam" id="PF20434"/>
    </source>
</evidence>
<keyword evidence="2 5" id="KW-0378">Hydrolase</keyword>
<proteinExistence type="inferred from homology"/>
<dbReference type="RefSeq" id="WP_145091252.1">
    <property type="nucleotide sequence ID" value="NZ_CP036274.1"/>
</dbReference>
<name>A0A517YEG4_9BACT</name>
<feature type="chain" id="PRO_5021855397" evidence="3">
    <location>
        <begin position="22"/>
        <end position="283"/>
    </location>
</feature>
<comment type="similarity">
    <text evidence="1">Belongs to the 'GDXG' lipolytic enzyme family.</text>
</comment>
<reference evidence="5 6" key="1">
    <citation type="submission" date="2019-02" db="EMBL/GenBank/DDBJ databases">
        <title>Deep-cultivation of Planctomycetes and their phenomic and genomic characterization uncovers novel biology.</title>
        <authorList>
            <person name="Wiegand S."/>
            <person name="Jogler M."/>
            <person name="Boedeker C."/>
            <person name="Pinto D."/>
            <person name="Vollmers J."/>
            <person name="Rivas-Marin E."/>
            <person name="Kohn T."/>
            <person name="Peeters S.H."/>
            <person name="Heuer A."/>
            <person name="Rast P."/>
            <person name="Oberbeckmann S."/>
            <person name="Bunk B."/>
            <person name="Jeske O."/>
            <person name="Meyerdierks A."/>
            <person name="Storesund J.E."/>
            <person name="Kallscheuer N."/>
            <person name="Luecker S."/>
            <person name="Lage O.M."/>
            <person name="Pohl T."/>
            <person name="Merkel B.J."/>
            <person name="Hornburger P."/>
            <person name="Mueller R.-W."/>
            <person name="Bruemmer F."/>
            <person name="Labrenz M."/>
            <person name="Spormann A.M."/>
            <person name="Op den Camp H."/>
            <person name="Overmann J."/>
            <person name="Amann R."/>
            <person name="Jetten M.S.M."/>
            <person name="Mascher T."/>
            <person name="Medema M.H."/>
            <person name="Devos D.P."/>
            <person name="Kaster A.-K."/>
            <person name="Ovreas L."/>
            <person name="Rohde M."/>
            <person name="Galperin M.Y."/>
            <person name="Jogler C."/>
        </authorList>
    </citation>
    <scope>NUCLEOTIDE SEQUENCE [LARGE SCALE GENOMIC DNA]</scope>
    <source>
        <strain evidence="5 6">ETA_A8</strain>
    </source>
</reference>
<dbReference type="SUPFAM" id="SSF53474">
    <property type="entry name" value="alpha/beta-Hydrolases"/>
    <property type="match status" value="1"/>
</dbReference>
<dbReference type="KEGG" id="aagg:ETAA8_37380"/>
<sequence length="283" mass="30930" precursor="true">MFRLISLLALVAFAASEVGTAAEPTQNTYTYKKTKQAELTLQVYRPAEWEATKKYPAIVFFFGGGWNGGNIKQFEPQSQYLAKRGMVAICVDYRVKSRHGVTPDTCVRDAKSAIRWVRQNAAKLGIDPAKIVGAGGSAGGHLAACTGICPELDEADEDAAVSSRPNVLVLFNPVLNFNVAQLIERVGNDQRVAKSISPTQHLAKDSPPTLLMYGTDDKLIAQGDEYLQRSKELGHRAEMMRVDGVGHGFFNRPPHLQATIERVDAFLVALGYLKPDATEPAKK</sequence>
<organism evidence="5 6">
    <name type="scientific">Anatilimnocola aggregata</name>
    <dbReference type="NCBI Taxonomy" id="2528021"/>
    <lineage>
        <taxon>Bacteria</taxon>
        <taxon>Pseudomonadati</taxon>
        <taxon>Planctomycetota</taxon>
        <taxon>Planctomycetia</taxon>
        <taxon>Pirellulales</taxon>
        <taxon>Pirellulaceae</taxon>
        <taxon>Anatilimnocola</taxon>
    </lineage>
</organism>
<dbReference type="EMBL" id="CP036274">
    <property type="protein sequence ID" value="QDU28635.1"/>
    <property type="molecule type" value="Genomic_DNA"/>
</dbReference>
<keyword evidence="6" id="KW-1185">Reference proteome</keyword>
<dbReference type="AlphaFoldDB" id="A0A517YEG4"/>
<dbReference type="Proteomes" id="UP000315017">
    <property type="component" value="Chromosome"/>
</dbReference>